<evidence type="ECO:0000313" key="10">
    <source>
        <dbReference type="Proteomes" id="UP000614200"/>
    </source>
</evidence>
<accession>A0ABR9ZNT7</accession>
<dbReference type="RefSeq" id="WP_194699898.1">
    <property type="nucleotide sequence ID" value="NZ_JADKNH010000001.1"/>
</dbReference>
<dbReference type="GO" id="GO:0004180">
    <property type="term" value="F:carboxypeptidase activity"/>
    <property type="evidence" value="ECO:0007669"/>
    <property type="project" value="UniProtKB-KW"/>
</dbReference>
<keyword evidence="10" id="KW-1185">Reference proteome</keyword>
<comment type="similarity">
    <text evidence="1 7">Belongs to the peptidase S11 family.</text>
</comment>
<keyword evidence="9" id="KW-0121">Carboxypeptidase</keyword>
<dbReference type="PANTHER" id="PTHR35333:SF4">
    <property type="entry name" value="SLR0121 PROTEIN"/>
    <property type="match status" value="1"/>
</dbReference>
<dbReference type="Proteomes" id="UP000614200">
    <property type="component" value="Unassembled WGS sequence"/>
</dbReference>
<keyword evidence="3" id="KW-0378">Hydrolase</keyword>
<dbReference type="Gene3D" id="3.40.710.10">
    <property type="entry name" value="DD-peptidase/beta-lactamase superfamily"/>
    <property type="match status" value="1"/>
</dbReference>
<evidence type="ECO:0000256" key="7">
    <source>
        <dbReference type="RuleBase" id="RU004016"/>
    </source>
</evidence>
<evidence type="ECO:0000256" key="3">
    <source>
        <dbReference type="ARBA" id="ARBA00022801"/>
    </source>
</evidence>
<keyword evidence="6" id="KW-0961">Cell wall biogenesis/degradation</keyword>
<reference evidence="9 10" key="1">
    <citation type="submission" date="2020-11" db="EMBL/GenBank/DDBJ databases">
        <title>Fusibacter basophilias sp. nov.</title>
        <authorList>
            <person name="Qiu D."/>
        </authorList>
    </citation>
    <scope>NUCLEOTIDE SEQUENCE [LARGE SCALE GENOMIC DNA]</scope>
    <source>
        <strain evidence="9 10">Q10-2</strain>
    </source>
</reference>
<evidence type="ECO:0000256" key="1">
    <source>
        <dbReference type="ARBA" id="ARBA00007164"/>
    </source>
</evidence>
<proteinExistence type="inferred from homology"/>
<evidence type="ECO:0000256" key="2">
    <source>
        <dbReference type="ARBA" id="ARBA00022729"/>
    </source>
</evidence>
<protein>
    <submittedName>
        <fullName evidence="9">D-alanyl-D-alanine carboxypeptidase</fullName>
    </submittedName>
</protein>
<feature type="domain" description="Peptidase S11 D-alanyl-D-alanine carboxypeptidase A N-terminal" evidence="8">
    <location>
        <begin position="49"/>
        <end position="269"/>
    </location>
</feature>
<keyword evidence="9" id="KW-0645">Protease</keyword>
<gene>
    <name evidence="9" type="ORF">ISU02_00900</name>
</gene>
<dbReference type="InterPro" id="IPR018044">
    <property type="entry name" value="Peptidase_S11"/>
</dbReference>
<keyword evidence="4" id="KW-0133">Cell shape</keyword>
<evidence type="ECO:0000256" key="5">
    <source>
        <dbReference type="ARBA" id="ARBA00022984"/>
    </source>
</evidence>
<dbReference type="InterPro" id="IPR001967">
    <property type="entry name" value="Peptidase_S11_N"/>
</dbReference>
<sequence>MTFRNLFGKKILKHCITLATSVCIFTTNMPVYGTEIINPTDFQNGNDLTHFSQAYMLSDLDGHYNVFSYNVSKPLGIASLTKLMTLSIVLDEINQGHMTLNEMVTISEHALSQDGNGLKLHVGEQMSVDDLLHGMLICSSNDAAVALAERVAGSESAFVKLMNQKSASLGLNSVSFVNASGLTQYDASKNTLPDQNMMNSIELLKLTQYLLTHYPELTEITNLESWTLNSKQIVKHNTNALLETIPEVDGFKTGFTNFAGYCQVTTAHLDFGSVDTKIIDDLTHQFNSFPSEKEIVAIVLGASSKYRKNDITSTLINYAKNQCQLYLLCKDTVPMYVKDFDLPPDCGIFPTDTISLTYPKSGHIEYTIMLDPFWKKSPKFIPSMPVGKIIFYDKDQYLLSVDLILKELSQY</sequence>
<dbReference type="Pfam" id="PF00768">
    <property type="entry name" value="Peptidase_S11"/>
    <property type="match status" value="1"/>
</dbReference>
<dbReference type="PANTHER" id="PTHR35333">
    <property type="entry name" value="BETA-LACTAMASE"/>
    <property type="match status" value="1"/>
</dbReference>
<dbReference type="SUPFAM" id="SSF56601">
    <property type="entry name" value="beta-lactamase/transpeptidase-like"/>
    <property type="match status" value="1"/>
</dbReference>
<dbReference type="InterPro" id="IPR012338">
    <property type="entry name" value="Beta-lactam/transpept-like"/>
</dbReference>
<evidence type="ECO:0000256" key="4">
    <source>
        <dbReference type="ARBA" id="ARBA00022960"/>
    </source>
</evidence>
<dbReference type="PRINTS" id="PR00725">
    <property type="entry name" value="DADACBPTASE1"/>
</dbReference>
<evidence type="ECO:0000259" key="8">
    <source>
        <dbReference type="Pfam" id="PF00768"/>
    </source>
</evidence>
<name>A0ABR9ZNT7_9FIRM</name>
<organism evidence="9 10">
    <name type="scientific">Fusibacter ferrireducens</name>
    <dbReference type="NCBI Taxonomy" id="2785058"/>
    <lineage>
        <taxon>Bacteria</taxon>
        <taxon>Bacillati</taxon>
        <taxon>Bacillota</taxon>
        <taxon>Clostridia</taxon>
        <taxon>Eubacteriales</taxon>
        <taxon>Eubacteriales Family XII. Incertae Sedis</taxon>
        <taxon>Fusibacter</taxon>
    </lineage>
</organism>
<keyword evidence="5" id="KW-0573">Peptidoglycan synthesis</keyword>
<dbReference type="InterPro" id="IPR000871">
    <property type="entry name" value="Beta-lactam_class-A"/>
</dbReference>
<keyword evidence="2" id="KW-0732">Signal</keyword>
<dbReference type="EMBL" id="JADKNH010000001">
    <property type="protein sequence ID" value="MBF4691651.1"/>
    <property type="molecule type" value="Genomic_DNA"/>
</dbReference>
<evidence type="ECO:0000313" key="9">
    <source>
        <dbReference type="EMBL" id="MBF4691651.1"/>
    </source>
</evidence>
<comment type="caution">
    <text evidence="9">The sequence shown here is derived from an EMBL/GenBank/DDBJ whole genome shotgun (WGS) entry which is preliminary data.</text>
</comment>
<evidence type="ECO:0000256" key="6">
    <source>
        <dbReference type="ARBA" id="ARBA00023316"/>
    </source>
</evidence>